<dbReference type="AlphaFoldDB" id="A0A0S2FAQ3"/>
<name>A0A0S2FAQ3_LYSAN</name>
<dbReference type="PATRIC" id="fig|84531.7.peg.1134"/>
<dbReference type="KEGG" id="lab:LA76x_2501"/>
<accession>A0A0S2FAQ3</accession>
<evidence type="ECO:0000313" key="1">
    <source>
        <dbReference type="EMBL" id="ALN80631.1"/>
    </source>
</evidence>
<keyword evidence="2" id="KW-1185">Reference proteome</keyword>
<gene>
    <name evidence="1" type="ORF">LA76x_2501</name>
</gene>
<sequence>MLRGYARRIMGAGACSGWRAPSWPRPRRASRARPRTAKSGCIRVSWRRHGGPERPGAAWL</sequence>
<dbReference type="STRING" id="84531.LA76x_2501"/>
<organism evidence="1 2">
    <name type="scientific">Lysobacter antibioticus</name>
    <dbReference type="NCBI Taxonomy" id="84531"/>
    <lineage>
        <taxon>Bacteria</taxon>
        <taxon>Pseudomonadati</taxon>
        <taxon>Pseudomonadota</taxon>
        <taxon>Gammaproteobacteria</taxon>
        <taxon>Lysobacterales</taxon>
        <taxon>Lysobacteraceae</taxon>
        <taxon>Lysobacter</taxon>
    </lineage>
</organism>
<dbReference type="KEGG" id="laq:GLA29479_1143"/>
<proteinExistence type="predicted"/>
<dbReference type="EMBL" id="CP011129">
    <property type="protein sequence ID" value="ALN80631.1"/>
    <property type="molecule type" value="Genomic_DNA"/>
</dbReference>
<reference evidence="1 2" key="1">
    <citation type="journal article" date="2015" name="BMC Genomics">
        <title>Comparative genomics and metabolic profiling of the genus Lysobacter.</title>
        <authorList>
            <person name="de Bruijn I."/>
            <person name="Cheng X."/>
            <person name="de Jager V."/>
            <person name="Exposito R.G."/>
            <person name="Watrous J."/>
            <person name="Patel N."/>
            <person name="Postma J."/>
            <person name="Dorrestein P.C."/>
            <person name="Kobayashi D."/>
            <person name="Raaijmakers J.M."/>
        </authorList>
    </citation>
    <scope>NUCLEOTIDE SEQUENCE [LARGE SCALE GENOMIC DNA]</scope>
    <source>
        <strain evidence="1 2">76</strain>
    </source>
</reference>
<protein>
    <submittedName>
        <fullName evidence="1">Uncharacterized protein</fullName>
    </submittedName>
</protein>
<evidence type="ECO:0000313" key="2">
    <source>
        <dbReference type="Proteomes" id="UP000060787"/>
    </source>
</evidence>
<dbReference type="Proteomes" id="UP000060787">
    <property type="component" value="Chromosome"/>
</dbReference>